<protein>
    <recommendedName>
        <fullName evidence="3">Antitoxin VbhA domain-containing protein</fullName>
    </recommendedName>
</protein>
<reference evidence="1 2" key="1">
    <citation type="submission" date="2016-10" db="EMBL/GenBank/DDBJ databases">
        <authorList>
            <person name="Varghese N."/>
            <person name="Submissions S."/>
        </authorList>
    </citation>
    <scope>NUCLEOTIDE SEQUENCE [LARGE SCALE GENOMIC DNA]</scope>
    <source>
        <strain evidence="1 2">DSM 1361</strain>
    </source>
</reference>
<gene>
    <name evidence="1" type="ORF">SAMN02910344_02002</name>
</gene>
<dbReference type="CDD" id="cd11586">
    <property type="entry name" value="VbhA_like"/>
    <property type="match status" value="1"/>
</dbReference>
<evidence type="ECO:0000313" key="1">
    <source>
        <dbReference type="EMBL" id="SFP66396.1"/>
    </source>
</evidence>
<dbReference type="AlphaFoldDB" id="A0A662ZKY1"/>
<organism evidence="1 2">
    <name type="scientific">Ruminobacter amylophilus</name>
    <dbReference type="NCBI Taxonomy" id="867"/>
    <lineage>
        <taxon>Bacteria</taxon>
        <taxon>Pseudomonadati</taxon>
        <taxon>Pseudomonadota</taxon>
        <taxon>Gammaproteobacteria</taxon>
        <taxon>Aeromonadales</taxon>
        <taxon>Succinivibrionaceae</taxon>
        <taxon>Ruminobacter</taxon>
    </lineage>
</organism>
<accession>A0A662ZKY1</accession>
<dbReference type="EMBL" id="FOXF01000051">
    <property type="protein sequence ID" value="SFP66396.1"/>
    <property type="molecule type" value="Genomic_DNA"/>
</dbReference>
<proteinExistence type="predicted"/>
<dbReference type="RefSeq" id="WP_031579892.1">
    <property type="nucleotide sequence ID" value="NZ_FOXF01000051.1"/>
</dbReference>
<keyword evidence="2" id="KW-1185">Reference proteome</keyword>
<name>A0A662ZKY1_9GAMM</name>
<sequence>MIKYIYIFRENYIVNKYKKIMKNNITTPIEIYQSEASVKEVQATMHMEGFNLTDDELTMLNDCISGRKSSEEIRKELIAKIIFKKNNA</sequence>
<dbReference type="InterPro" id="IPR033788">
    <property type="entry name" value="VbhA-like"/>
</dbReference>
<evidence type="ECO:0000313" key="2">
    <source>
        <dbReference type="Proteomes" id="UP000243745"/>
    </source>
</evidence>
<dbReference type="Proteomes" id="UP000243745">
    <property type="component" value="Unassembled WGS sequence"/>
</dbReference>
<evidence type="ECO:0008006" key="3">
    <source>
        <dbReference type="Google" id="ProtNLM"/>
    </source>
</evidence>